<dbReference type="AlphaFoldDB" id="A0A5B0LUA3"/>
<dbReference type="InterPro" id="IPR002642">
    <property type="entry name" value="LysoPLipase_cat_dom"/>
</dbReference>
<evidence type="ECO:0000256" key="5">
    <source>
        <dbReference type="ARBA" id="ARBA00022963"/>
    </source>
</evidence>
<dbReference type="Proteomes" id="UP000324748">
    <property type="component" value="Unassembled WGS sequence"/>
</dbReference>
<evidence type="ECO:0000256" key="4">
    <source>
        <dbReference type="ARBA" id="ARBA00022801"/>
    </source>
</evidence>
<evidence type="ECO:0000256" key="9">
    <source>
        <dbReference type="RuleBase" id="RU362103"/>
    </source>
</evidence>
<feature type="chain" id="PRO_5034156748" description="Lysophospholipase" evidence="9">
    <location>
        <begin position="25"/>
        <end position="628"/>
    </location>
</feature>
<evidence type="ECO:0000256" key="3">
    <source>
        <dbReference type="ARBA" id="ARBA00022729"/>
    </source>
</evidence>
<dbReference type="PANTHER" id="PTHR10728:SF33">
    <property type="entry name" value="LYSOPHOSPHOLIPASE 1-RELATED"/>
    <property type="match status" value="1"/>
</dbReference>
<keyword evidence="3 9" id="KW-0732">Signal</keyword>
<evidence type="ECO:0000313" key="13">
    <source>
        <dbReference type="Proteomes" id="UP000324748"/>
    </source>
</evidence>
<proteinExistence type="inferred from homology"/>
<sequence length="628" mass="68988">MSHIIKFSFSSLLPALLFLSFTIAAQRTTPHFVPCPSSSGSLLRSSISSRDSKQTLCAQEAQYISSRRARVARPAYAKYLDNVKRSLQKQQPTAVLPNYLTQIMAGRNPALLPRTGFAVSGGGLRATQYSLGVLSAFEGQNQKSAQVGTGGLLNAADYIAGLSGGSWTVVGLTYGAYDLSMVNNPKFLTHLLPHYDFFSPGNSSKVSGFTSDDLNKKYLTEGFTKMAAKRQAGFRVTMADMWGLFLRFHTLGQTTATNFYDFSLPHGADESFSGVRNLPNFQKLLQPYPIITALGSSSSSDQYVSSKQPSAFLPITSNQYEFTPYETGSWDSNLASFIPTEYFGTRLKAGSPLDRTKCVNKFDQTHYLSGISSDIFPTLNTTEEYFFTKSDIKSLVQAINSTFGKDQPGISIDTASVPNPFFQSGKPTYPDKNTVDLRLLDGGLDGAVTPYYPLLTPARQLDVIIGIDAISLDNDGGDNYATGASLKATFARDSIQLKRRFPKVPEDPKTYFALRSHPNFFGCEEPDTALVVWLPNSAPIDGSPGITNSSINRVHYEPAESLKIISAASEIGYRGYPTPQLIKTKQYRDPLWPVCLACAVADRSRARMRVQRDGVCAECFDRYCWKAQ</sequence>
<organism evidence="11 13">
    <name type="scientific">Puccinia graminis f. sp. tritici</name>
    <dbReference type="NCBI Taxonomy" id="56615"/>
    <lineage>
        <taxon>Eukaryota</taxon>
        <taxon>Fungi</taxon>
        <taxon>Dikarya</taxon>
        <taxon>Basidiomycota</taxon>
        <taxon>Pucciniomycotina</taxon>
        <taxon>Pucciniomycetes</taxon>
        <taxon>Pucciniales</taxon>
        <taxon>Pucciniaceae</taxon>
        <taxon>Puccinia</taxon>
    </lineage>
</organism>
<name>A0A5B0LUA3_PUCGR</name>
<dbReference type="SMART" id="SM00022">
    <property type="entry name" value="PLAc"/>
    <property type="match status" value="1"/>
</dbReference>
<feature type="domain" description="PLA2c" evidence="10">
    <location>
        <begin position="34"/>
        <end position="628"/>
    </location>
</feature>
<dbReference type="FunFam" id="3.40.1090.10:FF:000056">
    <property type="entry name" value="Lysophospholipase"/>
    <property type="match status" value="1"/>
</dbReference>
<evidence type="ECO:0000256" key="1">
    <source>
        <dbReference type="ARBA" id="ARBA00008780"/>
    </source>
</evidence>
<comment type="catalytic activity">
    <reaction evidence="9">
        <text>a 1-acyl-sn-glycero-3-phosphocholine + H2O = sn-glycerol 3-phosphocholine + a fatty acid + H(+)</text>
        <dbReference type="Rhea" id="RHEA:15177"/>
        <dbReference type="ChEBI" id="CHEBI:15377"/>
        <dbReference type="ChEBI" id="CHEBI:15378"/>
        <dbReference type="ChEBI" id="CHEBI:16870"/>
        <dbReference type="ChEBI" id="CHEBI:28868"/>
        <dbReference type="ChEBI" id="CHEBI:58168"/>
        <dbReference type="EC" id="3.1.1.5"/>
    </reaction>
</comment>
<evidence type="ECO:0000256" key="2">
    <source>
        <dbReference type="ARBA" id="ARBA00013274"/>
    </source>
</evidence>
<keyword evidence="5 8" id="KW-0442">Lipid degradation</keyword>
<keyword evidence="7" id="KW-0325">Glycoprotein</keyword>
<dbReference type="PANTHER" id="PTHR10728">
    <property type="entry name" value="CYTOSOLIC PHOSPHOLIPASE A2"/>
    <property type="match status" value="1"/>
</dbReference>
<protein>
    <recommendedName>
        <fullName evidence="2 9">Lysophospholipase</fullName>
        <ecNumber evidence="2 9">3.1.1.5</ecNumber>
    </recommendedName>
</protein>
<comment type="caution">
    <text evidence="11">The sequence shown here is derived from an EMBL/GenBank/DDBJ whole genome shotgun (WGS) entry which is preliminary data.</text>
</comment>
<evidence type="ECO:0000256" key="6">
    <source>
        <dbReference type="ARBA" id="ARBA00023098"/>
    </source>
</evidence>
<evidence type="ECO:0000313" key="12">
    <source>
        <dbReference type="EMBL" id="KAA1137833.1"/>
    </source>
</evidence>
<dbReference type="Proteomes" id="UP000325313">
    <property type="component" value="Unassembled WGS sequence"/>
</dbReference>
<dbReference type="Pfam" id="PF01735">
    <property type="entry name" value="PLA2_B"/>
    <property type="match status" value="1"/>
</dbReference>
<dbReference type="EC" id="3.1.1.5" evidence="2 9"/>
<keyword evidence="13" id="KW-1185">Reference proteome</keyword>
<dbReference type="OrthoDB" id="4084751at2759"/>
<dbReference type="PROSITE" id="PS51210">
    <property type="entry name" value="PLA2C"/>
    <property type="match status" value="1"/>
</dbReference>
<dbReference type="Gene3D" id="3.40.1090.10">
    <property type="entry name" value="Cytosolic phospholipase A2 catalytic domain"/>
    <property type="match status" value="1"/>
</dbReference>
<evidence type="ECO:0000259" key="10">
    <source>
        <dbReference type="PROSITE" id="PS51210"/>
    </source>
</evidence>
<dbReference type="EMBL" id="VDEP01000005">
    <property type="protein sequence ID" value="KAA1137833.1"/>
    <property type="molecule type" value="Genomic_DNA"/>
</dbReference>
<dbReference type="SUPFAM" id="SSF52151">
    <property type="entry name" value="FabD/lysophospholipase-like"/>
    <property type="match status" value="1"/>
</dbReference>
<dbReference type="InterPro" id="IPR016035">
    <property type="entry name" value="Acyl_Trfase/lysoPLipase"/>
</dbReference>
<evidence type="ECO:0000313" key="11">
    <source>
        <dbReference type="EMBL" id="KAA1067390.1"/>
    </source>
</evidence>
<keyword evidence="4 8" id="KW-0378">Hydrolase</keyword>
<dbReference type="GO" id="GO:0004623">
    <property type="term" value="F:phospholipase A2 activity"/>
    <property type="evidence" value="ECO:0007669"/>
    <property type="project" value="TreeGrafter"/>
</dbReference>
<dbReference type="GO" id="GO:0005829">
    <property type="term" value="C:cytosol"/>
    <property type="evidence" value="ECO:0007669"/>
    <property type="project" value="TreeGrafter"/>
</dbReference>
<dbReference type="GO" id="GO:0004622">
    <property type="term" value="F:phosphatidylcholine lysophospholipase activity"/>
    <property type="evidence" value="ECO:0007669"/>
    <property type="project" value="UniProtKB-EC"/>
</dbReference>
<evidence type="ECO:0000256" key="7">
    <source>
        <dbReference type="ARBA" id="ARBA00023180"/>
    </source>
</evidence>
<feature type="signal peptide" evidence="9">
    <location>
        <begin position="1"/>
        <end position="24"/>
    </location>
</feature>
<gene>
    <name evidence="11" type="primary">PLB2_2</name>
    <name evidence="11" type="ORF">PGT21_003650</name>
    <name evidence="12" type="ORF">PGTUg99_023559</name>
</gene>
<comment type="similarity">
    <text evidence="1 9">Belongs to the lysophospholipase family.</text>
</comment>
<evidence type="ECO:0000313" key="14">
    <source>
        <dbReference type="Proteomes" id="UP000325313"/>
    </source>
</evidence>
<keyword evidence="6 8" id="KW-0443">Lipid metabolism</keyword>
<dbReference type="GO" id="GO:0046475">
    <property type="term" value="P:glycerophospholipid catabolic process"/>
    <property type="evidence" value="ECO:0007669"/>
    <property type="project" value="TreeGrafter"/>
</dbReference>
<accession>A0A5B0LUA3</accession>
<reference evidence="13 14" key="1">
    <citation type="submission" date="2019-05" db="EMBL/GenBank/DDBJ databases">
        <title>Emergence of the Ug99 lineage of the wheat stem rust pathogen through somatic hybridization.</title>
        <authorList>
            <person name="Li F."/>
            <person name="Upadhyaya N.M."/>
            <person name="Sperschneider J."/>
            <person name="Matny O."/>
            <person name="Nguyen-Phuc H."/>
            <person name="Mago R."/>
            <person name="Raley C."/>
            <person name="Miller M.E."/>
            <person name="Silverstein K.A.T."/>
            <person name="Henningsen E."/>
            <person name="Hirsch C.D."/>
            <person name="Visser B."/>
            <person name="Pretorius Z.A."/>
            <person name="Steffenson B.J."/>
            <person name="Schwessinger B."/>
            <person name="Dodds P.N."/>
            <person name="Figueroa M."/>
        </authorList>
    </citation>
    <scope>NUCLEOTIDE SEQUENCE [LARGE SCALE GENOMIC DNA]</scope>
    <source>
        <strain evidence="11">21-0</strain>
        <strain evidence="12 14">Ug99</strain>
    </source>
</reference>
<dbReference type="EMBL" id="VSWC01000184">
    <property type="protein sequence ID" value="KAA1067390.1"/>
    <property type="molecule type" value="Genomic_DNA"/>
</dbReference>
<evidence type="ECO:0000256" key="8">
    <source>
        <dbReference type="PROSITE-ProRule" id="PRU00555"/>
    </source>
</evidence>